<dbReference type="STRING" id="5722.A2E5T3"/>
<dbReference type="GO" id="GO:0004722">
    <property type="term" value="F:protein serine/threonine phosphatase activity"/>
    <property type="evidence" value="ECO:0000318"/>
    <property type="project" value="GO_Central"/>
</dbReference>
<reference evidence="4" key="1">
    <citation type="submission" date="2006-10" db="EMBL/GenBank/DDBJ databases">
        <authorList>
            <person name="Amadeo P."/>
            <person name="Zhao Q."/>
            <person name="Wortman J."/>
            <person name="Fraser-Liggett C."/>
            <person name="Carlton J."/>
        </authorList>
    </citation>
    <scope>NUCLEOTIDE SEQUENCE</scope>
    <source>
        <strain evidence="4">G3</strain>
    </source>
</reference>
<dbReference type="CDD" id="cd00144">
    <property type="entry name" value="MPP_PPP_family"/>
    <property type="match status" value="1"/>
</dbReference>
<dbReference type="InterPro" id="IPR004843">
    <property type="entry name" value="Calcineurin-like_PHP"/>
</dbReference>
<comment type="catalytic activity">
    <reaction evidence="1">
        <text>O-phospho-L-threonyl-[protein] + H2O = L-threonyl-[protein] + phosphate</text>
        <dbReference type="Rhea" id="RHEA:47004"/>
        <dbReference type="Rhea" id="RHEA-COMP:11060"/>
        <dbReference type="Rhea" id="RHEA-COMP:11605"/>
        <dbReference type="ChEBI" id="CHEBI:15377"/>
        <dbReference type="ChEBI" id="CHEBI:30013"/>
        <dbReference type="ChEBI" id="CHEBI:43474"/>
        <dbReference type="ChEBI" id="CHEBI:61977"/>
        <dbReference type="EC" id="3.1.3.16"/>
    </reaction>
</comment>
<evidence type="ECO:0000259" key="3">
    <source>
        <dbReference type="PROSITE" id="PS00125"/>
    </source>
</evidence>
<evidence type="ECO:0000313" key="4">
    <source>
        <dbReference type="EMBL" id="EAY12003.1"/>
    </source>
</evidence>
<dbReference type="SMART" id="SM00156">
    <property type="entry name" value="PP2Ac"/>
    <property type="match status" value="1"/>
</dbReference>
<dbReference type="PANTHER" id="PTHR11668">
    <property type="entry name" value="SERINE/THREONINE PROTEIN PHOSPHATASE"/>
    <property type="match status" value="1"/>
</dbReference>
<organism evidence="4 5">
    <name type="scientific">Trichomonas vaginalis (strain ATCC PRA-98 / G3)</name>
    <dbReference type="NCBI Taxonomy" id="412133"/>
    <lineage>
        <taxon>Eukaryota</taxon>
        <taxon>Metamonada</taxon>
        <taxon>Parabasalia</taxon>
        <taxon>Trichomonadida</taxon>
        <taxon>Trichomonadidae</taxon>
        <taxon>Trichomonas</taxon>
    </lineage>
</organism>
<dbReference type="RefSeq" id="XP_001324226.1">
    <property type="nucleotide sequence ID" value="XM_001324191.1"/>
</dbReference>
<proteinExistence type="inferred from homology"/>
<dbReference type="VEuPathDB" id="TrichDB:TVAG_271860"/>
<dbReference type="GO" id="GO:0005737">
    <property type="term" value="C:cytoplasm"/>
    <property type="evidence" value="ECO:0000318"/>
    <property type="project" value="GO_Central"/>
</dbReference>
<sequence length="388" mass="44038">MQIEELEDLLKLYKQVTDVDVQEYVSHKTALRLPIIPTDKIKLLAQEVGEIFAKEPTIIDVSAPLYVVGDLHGHFLDLCRILKENGFPPDTTYLFLGDIVDRGEMSIETVTFVLLLKRLFPTNVYIIRGNHEFREISKANSFYTEIQLAYDNESVFDAFINCFEYMPLVARVEELLLCVHGGVGQNYKRYDEVQLLQRPIKNFENLALTDLLWSDPEEGTPEFKSSPRGLGCLFGEKQAKDFLSDARKNFLCRGHQSAQHGVETQFNGCVITVFSASNYCGTMGNEGGVLYIPDQFHYEPIRYPPLGYLKRYEVIFSPLDTCLSLLRKSENKASSRVAARRRLSTSNEADADGATTSRSLRANKLTKAYRSTVDMPRLPFNLGSPNFK</sequence>
<reference evidence="4" key="2">
    <citation type="journal article" date="2007" name="Science">
        <title>Draft genome sequence of the sexually transmitted pathogen Trichomonas vaginalis.</title>
        <authorList>
            <person name="Carlton J.M."/>
            <person name="Hirt R.P."/>
            <person name="Silva J.C."/>
            <person name="Delcher A.L."/>
            <person name="Schatz M."/>
            <person name="Zhao Q."/>
            <person name="Wortman J.R."/>
            <person name="Bidwell S.L."/>
            <person name="Alsmark U.C.M."/>
            <person name="Besteiro S."/>
            <person name="Sicheritz-Ponten T."/>
            <person name="Noel C.J."/>
            <person name="Dacks J.B."/>
            <person name="Foster P.G."/>
            <person name="Simillion C."/>
            <person name="Van de Peer Y."/>
            <person name="Miranda-Saavedra D."/>
            <person name="Barton G.J."/>
            <person name="Westrop G.D."/>
            <person name="Mueller S."/>
            <person name="Dessi D."/>
            <person name="Fiori P.L."/>
            <person name="Ren Q."/>
            <person name="Paulsen I."/>
            <person name="Zhang H."/>
            <person name="Bastida-Corcuera F.D."/>
            <person name="Simoes-Barbosa A."/>
            <person name="Brown M.T."/>
            <person name="Hayes R.D."/>
            <person name="Mukherjee M."/>
            <person name="Okumura C.Y."/>
            <person name="Schneider R."/>
            <person name="Smith A.J."/>
            <person name="Vanacova S."/>
            <person name="Villalvazo M."/>
            <person name="Haas B.J."/>
            <person name="Pertea M."/>
            <person name="Feldblyum T.V."/>
            <person name="Utterback T.R."/>
            <person name="Shu C.L."/>
            <person name="Osoegawa K."/>
            <person name="de Jong P.J."/>
            <person name="Hrdy I."/>
            <person name="Horvathova L."/>
            <person name="Zubacova Z."/>
            <person name="Dolezal P."/>
            <person name="Malik S.B."/>
            <person name="Logsdon J.M. Jr."/>
            <person name="Henze K."/>
            <person name="Gupta A."/>
            <person name="Wang C.C."/>
            <person name="Dunne R.L."/>
            <person name="Upcroft J.A."/>
            <person name="Upcroft P."/>
            <person name="White O."/>
            <person name="Salzberg S.L."/>
            <person name="Tang P."/>
            <person name="Chiu C.-H."/>
            <person name="Lee Y.-S."/>
            <person name="Embley T.M."/>
            <person name="Coombs G.H."/>
            <person name="Mottram J.C."/>
            <person name="Tachezy J."/>
            <person name="Fraser-Liggett C.M."/>
            <person name="Johnson P.J."/>
        </authorList>
    </citation>
    <scope>NUCLEOTIDE SEQUENCE [LARGE SCALE GENOMIC DNA]</scope>
    <source>
        <strain evidence="4">G3</strain>
    </source>
</reference>
<dbReference type="eggNOG" id="KOG0374">
    <property type="taxonomic scope" value="Eukaryota"/>
</dbReference>
<comment type="similarity">
    <text evidence="1">Belongs to the PPP phosphatase family.</text>
</comment>
<keyword evidence="5" id="KW-1185">Reference proteome</keyword>
<dbReference type="Gene3D" id="3.60.21.10">
    <property type="match status" value="1"/>
</dbReference>
<dbReference type="InterPro" id="IPR029052">
    <property type="entry name" value="Metallo-depent_PP-like"/>
</dbReference>
<accession>A2E5T3</accession>
<evidence type="ECO:0000256" key="2">
    <source>
        <dbReference type="SAM" id="MobiDB-lite"/>
    </source>
</evidence>
<name>A2E5T3_TRIV3</name>
<evidence type="ECO:0000256" key="1">
    <source>
        <dbReference type="RuleBase" id="RU004273"/>
    </source>
</evidence>
<protein>
    <recommendedName>
        <fullName evidence="1">Serine/threonine-protein phosphatase</fullName>
        <ecNumber evidence="1">3.1.3.16</ecNumber>
    </recommendedName>
</protein>
<dbReference type="AlphaFoldDB" id="A2E5T3"/>
<dbReference type="SMR" id="A2E5T3"/>
<dbReference type="PANTHER" id="PTHR11668:SF494">
    <property type="entry name" value="PROTEIN PHOSPHATASE, PUTATIVE-RELATED"/>
    <property type="match status" value="1"/>
</dbReference>
<feature type="region of interest" description="Disordered" evidence="2">
    <location>
        <begin position="336"/>
        <end position="357"/>
    </location>
</feature>
<evidence type="ECO:0000313" key="5">
    <source>
        <dbReference type="Proteomes" id="UP000001542"/>
    </source>
</evidence>
<dbReference type="InterPro" id="IPR006186">
    <property type="entry name" value="Ser/Thr-sp_prot-phosphatase"/>
</dbReference>
<dbReference type="FunFam" id="3.60.21.10:FF:000224">
    <property type="entry name" value="Serine/threonine-protein phosphatase"/>
    <property type="match status" value="1"/>
</dbReference>
<dbReference type="InParanoid" id="A2E5T3"/>
<dbReference type="SUPFAM" id="SSF56300">
    <property type="entry name" value="Metallo-dependent phosphatases"/>
    <property type="match status" value="1"/>
</dbReference>
<feature type="domain" description="Serine/threonine specific protein phosphatases" evidence="3">
    <location>
        <begin position="127"/>
        <end position="132"/>
    </location>
</feature>
<dbReference type="Proteomes" id="UP000001542">
    <property type="component" value="Unassembled WGS sequence"/>
</dbReference>
<dbReference type="EC" id="3.1.3.16" evidence="1"/>
<dbReference type="PROSITE" id="PS00125">
    <property type="entry name" value="SER_THR_PHOSPHATASE"/>
    <property type="match status" value="1"/>
</dbReference>
<dbReference type="VEuPathDB" id="TrichDB:TVAGG3_0256970"/>
<keyword evidence="1" id="KW-0378">Hydrolase</keyword>
<dbReference type="EMBL" id="DS113309">
    <property type="protein sequence ID" value="EAY12003.1"/>
    <property type="molecule type" value="Genomic_DNA"/>
</dbReference>
<dbReference type="InterPro" id="IPR050341">
    <property type="entry name" value="PP1_catalytic_subunit"/>
</dbReference>
<dbReference type="PRINTS" id="PR00114">
    <property type="entry name" value="STPHPHTASE"/>
</dbReference>
<dbReference type="Pfam" id="PF00149">
    <property type="entry name" value="Metallophos"/>
    <property type="match status" value="1"/>
</dbReference>
<dbReference type="GO" id="GO:0005634">
    <property type="term" value="C:nucleus"/>
    <property type="evidence" value="ECO:0000318"/>
    <property type="project" value="GO_Central"/>
</dbReference>
<gene>
    <name evidence="4" type="ORF">TVAG_271860</name>
</gene>
<dbReference type="KEGG" id="tva:4769963"/>